<evidence type="ECO:0000259" key="4">
    <source>
        <dbReference type="Pfam" id="PF13407"/>
    </source>
</evidence>
<feature type="domain" description="Periplasmic binding protein" evidence="4">
    <location>
        <begin position="55"/>
        <end position="313"/>
    </location>
</feature>
<dbReference type="Proteomes" id="UP000749040">
    <property type="component" value="Unassembled WGS sequence"/>
</dbReference>
<evidence type="ECO:0000256" key="1">
    <source>
        <dbReference type="ARBA" id="ARBA00004196"/>
    </source>
</evidence>
<gene>
    <name evidence="5" type="ORF">ITX44_24455</name>
</gene>
<feature type="region of interest" description="Disordered" evidence="3">
    <location>
        <begin position="25"/>
        <end position="51"/>
    </location>
</feature>
<keyword evidence="2" id="KW-0732">Signal</keyword>
<dbReference type="Pfam" id="PF13407">
    <property type="entry name" value="Peripla_BP_4"/>
    <property type="match status" value="1"/>
</dbReference>
<dbReference type="PANTHER" id="PTHR30036:SF1">
    <property type="entry name" value="D-XYLOSE-BINDING PERIPLASMIC PROTEIN"/>
    <property type="match status" value="1"/>
</dbReference>
<reference evidence="5 6" key="1">
    <citation type="submission" date="2021-01" db="EMBL/GenBank/DDBJ databases">
        <title>Streptomyces acididurans sp. nov., isolated from a peat swamp forest soil.</title>
        <authorList>
            <person name="Chantavorakit T."/>
            <person name="Duangmal K."/>
        </authorList>
    </citation>
    <scope>NUCLEOTIDE SEQUENCE [LARGE SCALE GENOMIC DNA]</scope>
    <source>
        <strain evidence="5 6">KK5PA1</strain>
    </source>
</reference>
<dbReference type="PANTHER" id="PTHR30036">
    <property type="entry name" value="D-XYLOSE-BINDING PERIPLASMIC PROTEIN"/>
    <property type="match status" value="1"/>
</dbReference>
<evidence type="ECO:0000313" key="5">
    <source>
        <dbReference type="EMBL" id="MBM9507638.1"/>
    </source>
</evidence>
<evidence type="ECO:0000256" key="3">
    <source>
        <dbReference type="SAM" id="MobiDB-lite"/>
    </source>
</evidence>
<feature type="compositionally biased region" description="Low complexity" evidence="3">
    <location>
        <begin position="29"/>
        <end position="45"/>
    </location>
</feature>
<name>A0ABS2U0A7_9ACTN</name>
<keyword evidence="6" id="KW-1185">Reference proteome</keyword>
<dbReference type="EMBL" id="JADKYB010000013">
    <property type="protein sequence ID" value="MBM9507638.1"/>
    <property type="molecule type" value="Genomic_DNA"/>
</dbReference>
<evidence type="ECO:0000256" key="2">
    <source>
        <dbReference type="ARBA" id="ARBA00022729"/>
    </source>
</evidence>
<comment type="subcellular location">
    <subcellularLocation>
        <location evidence="1">Cell envelope</location>
    </subcellularLocation>
</comment>
<protein>
    <submittedName>
        <fullName evidence="5">Substrate-binding domain-containing protein</fullName>
    </submittedName>
</protein>
<evidence type="ECO:0000313" key="6">
    <source>
        <dbReference type="Proteomes" id="UP000749040"/>
    </source>
</evidence>
<dbReference type="InterPro" id="IPR025997">
    <property type="entry name" value="SBP_2_dom"/>
</dbReference>
<dbReference type="PROSITE" id="PS51257">
    <property type="entry name" value="PROKAR_LIPOPROTEIN"/>
    <property type="match status" value="1"/>
</dbReference>
<dbReference type="InterPro" id="IPR028082">
    <property type="entry name" value="Peripla_BP_I"/>
</dbReference>
<organism evidence="5 6">
    <name type="scientific">Actinacidiphila acididurans</name>
    <dbReference type="NCBI Taxonomy" id="2784346"/>
    <lineage>
        <taxon>Bacteria</taxon>
        <taxon>Bacillati</taxon>
        <taxon>Actinomycetota</taxon>
        <taxon>Actinomycetes</taxon>
        <taxon>Kitasatosporales</taxon>
        <taxon>Streptomycetaceae</taxon>
        <taxon>Actinacidiphila</taxon>
    </lineage>
</organism>
<dbReference type="Gene3D" id="3.40.50.2300">
    <property type="match status" value="2"/>
</dbReference>
<accession>A0ABS2U0A7</accession>
<proteinExistence type="predicted"/>
<comment type="caution">
    <text evidence="5">The sequence shown here is derived from an EMBL/GenBank/DDBJ whole genome shotgun (WGS) entry which is preliminary data.</text>
</comment>
<dbReference type="SUPFAM" id="SSF53822">
    <property type="entry name" value="Periplasmic binding protein-like I"/>
    <property type="match status" value="1"/>
</dbReference>
<dbReference type="InterPro" id="IPR050555">
    <property type="entry name" value="Bact_Solute-Bind_Prot2"/>
</dbReference>
<dbReference type="RefSeq" id="WP_205359490.1">
    <property type="nucleotide sequence ID" value="NZ_JADKYB010000013.1"/>
</dbReference>
<sequence>MNGIKRGLLVGTAVVSLALTMGACGKTGGSKSDSSPSSGTSSSSNSGGGGGNQSIGLLLPDTVTARYEQFDKPLMEAKIKELCPSCTVTYDNAAGDASKQAQQVNSMITKGVKVLILDAQDAVGIKSSVQAAVDKGIKVVAYDRLAQGPVSAYVSYDNEKVGELQGQALLDALGAKANPNAKIVMINGDDADPNAAQFKAGAHKVLDGKVKIAYEQSGLWKDTVANQKVTAAITQLGKNNIAAVYSANDTMAGGIATALKGAGINVPLTGQDAELAAIQRILAGQQTATVYKAYKPEADATAEIAVDLLQGKDFTSVATNSATSGSGQQVPAKLLTAISVTKSNIKDTVIKDGMYSVGQVCTGQYAQLCKDNGIQ</sequence>